<gene>
    <name evidence="1" type="ORF">SPIROBIBN47_280051</name>
</gene>
<evidence type="ECO:0000313" key="1">
    <source>
        <dbReference type="EMBL" id="SLM13206.1"/>
    </source>
</evidence>
<protein>
    <submittedName>
        <fullName evidence="1">Uncharacterized protein</fullName>
    </submittedName>
</protein>
<name>A0A3P3XJM3_9SPIR</name>
<proteinExistence type="predicted"/>
<sequence>MFQLTDAILERIVFAMEDQTNEWLIDLRTGDIVDRSEVSDEDLEAVPERYTDLPFWSSRQGFTILEAFAATVTSPPELKLALNAALRRGKGVFKAFRHALSSNDALYRRFQEFKLNAMRPTIEKWMHAIQEEDALAAVKEEPEDLADIIASELEIQTVALSEAPFDVGQVISDYATETYTTYPPALSKWALLEIHEKLTSWIREPWIAYASIDGTHPLVLGIYSLKPLEGTACCAVWGIFASKECATMGIEWPLLDRISSEATAAGASLIILDGPLFPSSLNEEATSHGFMQAGSSLWKML</sequence>
<reference evidence="1" key="1">
    <citation type="submission" date="2017-02" db="EMBL/GenBank/DDBJ databases">
        <authorList>
            <person name="Regsiter A."/>
            <person name="William W."/>
        </authorList>
    </citation>
    <scope>NUCLEOTIDE SEQUENCE</scope>
    <source>
        <strain evidence="1">Bib</strain>
    </source>
</reference>
<dbReference type="EMBL" id="FWDM01000021">
    <property type="protein sequence ID" value="SLM13206.1"/>
    <property type="molecule type" value="Genomic_DNA"/>
</dbReference>
<accession>A0A3P3XJM3</accession>
<organism evidence="1">
    <name type="scientific">uncultured spirochete</name>
    <dbReference type="NCBI Taxonomy" id="156406"/>
    <lineage>
        <taxon>Bacteria</taxon>
        <taxon>Pseudomonadati</taxon>
        <taxon>Spirochaetota</taxon>
        <taxon>Spirochaetia</taxon>
        <taxon>Spirochaetales</taxon>
        <taxon>environmental samples</taxon>
    </lineage>
</organism>
<dbReference type="AlphaFoldDB" id="A0A3P3XJM3"/>